<evidence type="ECO:0000256" key="6">
    <source>
        <dbReference type="ARBA" id="ARBA00008976"/>
    </source>
</evidence>
<dbReference type="HAMAP" id="MF_00180">
    <property type="entry name" value="RibB"/>
    <property type="match status" value="1"/>
</dbReference>
<dbReference type="Proteomes" id="UP000672602">
    <property type="component" value="Unassembled WGS sequence"/>
</dbReference>
<dbReference type="EC" id="4.1.99.12" evidence="7 14"/>
<keyword evidence="10 14" id="KW-0479">Metal-binding</keyword>
<evidence type="ECO:0000256" key="2">
    <source>
        <dbReference type="ARBA" id="ARBA00001936"/>
    </source>
</evidence>
<feature type="binding site" evidence="14">
    <location>
        <begin position="30"/>
        <end position="31"/>
    </location>
    <ligand>
        <name>D-ribulose 5-phosphate</name>
        <dbReference type="ChEBI" id="CHEBI:58121"/>
    </ligand>
</feature>
<keyword evidence="11 14" id="KW-0460">Magnesium</keyword>
<dbReference type="InterPro" id="IPR032677">
    <property type="entry name" value="GTP_cyclohydro_II"/>
</dbReference>
<evidence type="ECO:0000256" key="1">
    <source>
        <dbReference type="ARBA" id="ARBA00000141"/>
    </source>
</evidence>
<comment type="catalytic activity">
    <reaction evidence="1 14">
        <text>D-ribulose 5-phosphate = (2S)-2-hydroxy-3-oxobutyl phosphate + formate + H(+)</text>
        <dbReference type="Rhea" id="RHEA:18457"/>
        <dbReference type="ChEBI" id="CHEBI:15378"/>
        <dbReference type="ChEBI" id="CHEBI:15740"/>
        <dbReference type="ChEBI" id="CHEBI:58121"/>
        <dbReference type="ChEBI" id="CHEBI:58830"/>
        <dbReference type="EC" id="4.1.99.12"/>
    </reaction>
</comment>
<evidence type="ECO:0000256" key="4">
    <source>
        <dbReference type="ARBA" id="ARBA00004904"/>
    </source>
</evidence>
<gene>
    <name evidence="14 16" type="primary">ribB</name>
    <name evidence="16" type="ORF">KAJ83_12400</name>
</gene>
<dbReference type="AlphaFoldDB" id="A0A8J7S9A1"/>
<dbReference type="GO" id="GO:0009231">
    <property type="term" value="P:riboflavin biosynthetic process"/>
    <property type="evidence" value="ECO:0007669"/>
    <property type="project" value="UniProtKB-UniRule"/>
</dbReference>
<dbReference type="Gene3D" id="3.90.870.10">
    <property type="entry name" value="DHBP synthase"/>
    <property type="match status" value="1"/>
</dbReference>
<dbReference type="EMBL" id="JAGMWN010000005">
    <property type="protein sequence ID" value="MBP5857812.1"/>
    <property type="molecule type" value="Genomic_DNA"/>
</dbReference>
<dbReference type="PIRSF" id="PIRSF001259">
    <property type="entry name" value="RibA"/>
    <property type="match status" value="1"/>
</dbReference>
<dbReference type="Pfam" id="PF00926">
    <property type="entry name" value="DHBP_synthase"/>
    <property type="match status" value="1"/>
</dbReference>
<dbReference type="GO" id="GO:0030145">
    <property type="term" value="F:manganese ion binding"/>
    <property type="evidence" value="ECO:0007669"/>
    <property type="project" value="UniProtKB-UniRule"/>
</dbReference>
<evidence type="ECO:0000256" key="13">
    <source>
        <dbReference type="ARBA" id="ARBA00023239"/>
    </source>
</evidence>
<comment type="similarity">
    <text evidence="6">In the C-terminal section; belongs to the GTP cyclohydrolase II family.</text>
</comment>
<dbReference type="PANTHER" id="PTHR21327:SF18">
    <property type="entry name" value="3,4-DIHYDROXY-2-BUTANONE 4-PHOSPHATE SYNTHASE"/>
    <property type="match status" value="1"/>
</dbReference>
<evidence type="ECO:0000256" key="3">
    <source>
        <dbReference type="ARBA" id="ARBA00002284"/>
    </source>
</evidence>
<evidence type="ECO:0000256" key="11">
    <source>
        <dbReference type="ARBA" id="ARBA00022842"/>
    </source>
</evidence>
<evidence type="ECO:0000256" key="10">
    <source>
        <dbReference type="ARBA" id="ARBA00022723"/>
    </source>
</evidence>
<dbReference type="FunFam" id="3.90.870.10:FF:000001">
    <property type="entry name" value="Riboflavin biosynthesis protein RibBA"/>
    <property type="match status" value="1"/>
</dbReference>
<evidence type="ECO:0000256" key="8">
    <source>
        <dbReference type="ARBA" id="ARBA00018836"/>
    </source>
</evidence>
<keyword evidence="17" id="KW-1185">Reference proteome</keyword>
<comment type="pathway">
    <text evidence="4 14">Cofactor biosynthesis; riboflavin biosynthesis; 2-hydroxy-3-oxobutyl phosphate from D-ribulose 5-phosphate: step 1/1.</text>
</comment>
<dbReference type="PANTHER" id="PTHR21327">
    <property type="entry name" value="GTP CYCLOHYDROLASE II-RELATED"/>
    <property type="match status" value="1"/>
</dbReference>
<evidence type="ECO:0000256" key="9">
    <source>
        <dbReference type="ARBA" id="ARBA00022619"/>
    </source>
</evidence>
<comment type="caution">
    <text evidence="16">The sequence shown here is derived from an EMBL/GenBank/DDBJ whole genome shotgun (WGS) entry which is preliminary data.</text>
</comment>
<comment type="similarity">
    <text evidence="14">Belongs to the DHBP synthase family.</text>
</comment>
<feature type="binding site" evidence="14">
    <location>
        <position position="31"/>
    </location>
    <ligand>
        <name>Mg(2+)</name>
        <dbReference type="ChEBI" id="CHEBI:18420"/>
        <label>2</label>
    </ligand>
</feature>
<protein>
    <recommendedName>
        <fullName evidence="8 14">3,4-dihydroxy-2-butanone 4-phosphate synthase</fullName>
        <shortName evidence="14">DHBP synthase</shortName>
        <ecNumber evidence="7 14">4.1.99.12</ecNumber>
    </recommendedName>
</protein>
<reference evidence="16" key="1">
    <citation type="submission" date="2021-04" db="EMBL/GenBank/DDBJ databases">
        <authorList>
            <person name="Zhang D.-C."/>
        </authorList>
    </citation>
    <scope>NUCLEOTIDE SEQUENCE</scope>
    <source>
        <strain evidence="16">CGMCC 1.15697</strain>
    </source>
</reference>
<dbReference type="SUPFAM" id="SSF142695">
    <property type="entry name" value="RibA-like"/>
    <property type="match status" value="1"/>
</dbReference>
<evidence type="ECO:0000313" key="17">
    <source>
        <dbReference type="Proteomes" id="UP000672602"/>
    </source>
</evidence>
<evidence type="ECO:0000256" key="7">
    <source>
        <dbReference type="ARBA" id="ARBA00012153"/>
    </source>
</evidence>
<feature type="binding site" evidence="14">
    <location>
        <begin position="143"/>
        <end position="147"/>
    </location>
    <ligand>
        <name>D-ribulose 5-phosphate</name>
        <dbReference type="ChEBI" id="CHEBI:58121"/>
    </ligand>
</feature>
<evidence type="ECO:0000256" key="12">
    <source>
        <dbReference type="ARBA" id="ARBA00023211"/>
    </source>
</evidence>
<feature type="domain" description="GTP cyclohydrolase II" evidence="15">
    <location>
        <begin position="214"/>
        <end position="364"/>
    </location>
</feature>
<comment type="cofactor">
    <cofactor evidence="2">
        <name>Mn(2+)</name>
        <dbReference type="ChEBI" id="CHEBI:29035"/>
    </cofactor>
</comment>
<evidence type="ECO:0000256" key="5">
    <source>
        <dbReference type="ARBA" id="ARBA00005520"/>
    </source>
</evidence>
<evidence type="ECO:0000256" key="14">
    <source>
        <dbReference type="HAMAP-Rule" id="MF_00180"/>
    </source>
</evidence>
<dbReference type="Pfam" id="PF00925">
    <property type="entry name" value="GTP_cyclohydro2"/>
    <property type="match status" value="1"/>
</dbReference>
<feature type="site" description="Essential for catalytic activity" evidence="14">
    <location>
        <position position="129"/>
    </location>
</feature>
<sequence length="371" mass="40051">MATLKLDPIEKAVADIAAGKPVVVVDDEDRENEGDLIMAAEKATPESVAFIVRHTSGILCAPLEGREAKRLNLSPMVAENDAPLATAFTVSVDFRHGLTTGISAEERCNTVRALANPNSGSGDFVRPGHIFPLVAKDGGVLIRTGHTEAAVDLARLAGCAPVGLICELVNDDGSVKKGGDLQSFAVEHDLALVSIDDLIAYRQKRERLVERIDDRMTDTAIGPVRAITYTTRYDQAEHVALVYGEVEGKDDVLVRLQVENVLRDAFGPADRPVMTALERIREEGGGVLVYLRHGAAGVSESRRAEAAENGEGAESDAARREHWRDVGLGAQILLDLGIRKIRVLASRERQYIGLSGFDIEITETAIYPEDA</sequence>
<organism evidence="16 17">
    <name type="scientific">Marivibrio halodurans</name>
    <dbReference type="NCBI Taxonomy" id="2039722"/>
    <lineage>
        <taxon>Bacteria</taxon>
        <taxon>Pseudomonadati</taxon>
        <taxon>Pseudomonadota</taxon>
        <taxon>Alphaproteobacteria</taxon>
        <taxon>Rhodospirillales</taxon>
        <taxon>Rhodospirillaceae</taxon>
        <taxon>Marivibrio</taxon>
    </lineage>
</organism>
<evidence type="ECO:0000259" key="15">
    <source>
        <dbReference type="Pfam" id="PF00925"/>
    </source>
</evidence>
<proteinExistence type="inferred from homology"/>
<name>A0A8J7S9A1_9PROT</name>
<feature type="binding site" evidence="14">
    <location>
        <position position="35"/>
    </location>
    <ligand>
        <name>D-ribulose 5-phosphate</name>
        <dbReference type="ChEBI" id="CHEBI:58121"/>
    </ligand>
</feature>
<dbReference type="GO" id="GO:0000287">
    <property type="term" value="F:magnesium ion binding"/>
    <property type="evidence" value="ECO:0007669"/>
    <property type="project" value="UniProtKB-UniRule"/>
</dbReference>
<dbReference type="InterPro" id="IPR036144">
    <property type="entry name" value="RibA-like_sf"/>
</dbReference>
<accession>A0A8J7S9A1</accession>
<keyword evidence="12 14" id="KW-0464">Manganese</keyword>
<dbReference type="GO" id="GO:0005829">
    <property type="term" value="C:cytosol"/>
    <property type="evidence" value="ECO:0007669"/>
    <property type="project" value="TreeGrafter"/>
</dbReference>
<feature type="site" description="Essential for catalytic activity" evidence="14">
    <location>
        <position position="167"/>
    </location>
</feature>
<dbReference type="InterPro" id="IPR017945">
    <property type="entry name" value="DHBP_synth_RibB-like_a/b_dom"/>
</dbReference>
<dbReference type="SUPFAM" id="SSF55821">
    <property type="entry name" value="YrdC/RibB"/>
    <property type="match status" value="1"/>
</dbReference>
<evidence type="ECO:0000313" key="16">
    <source>
        <dbReference type="EMBL" id="MBP5857812.1"/>
    </source>
</evidence>
<dbReference type="RefSeq" id="WP_210682387.1">
    <property type="nucleotide sequence ID" value="NZ_JAGMWN010000005.1"/>
</dbReference>
<dbReference type="UniPathway" id="UPA00275">
    <property type="reaction ID" value="UER00399"/>
</dbReference>
<dbReference type="GO" id="GO:0008686">
    <property type="term" value="F:3,4-dihydroxy-2-butanone-4-phosphate synthase activity"/>
    <property type="evidence" value="ECO:0007669"/>
    <property type="project" value="UniProtKB-UniRule"/>
</dbReference>
<comment type="cofactor">
    <cofactor evidence="14">
        <name>Mg(2+)</name>
        <dbReference type="ChEBI" id="CHEBI:18420"/>
    </cofactor>
    <cofactor evidence="14">
        <name>Mn(2+)</name>
        <dbReference type="ChEBI" id="CHEBI:29035"/>
    </cofactor>
    <text evidence="14">Binds 2 divalent metal cations per subunit. Magnesium or manganese.</text>
</comment>
<keyword evidence="13 14" id="KW-0456">Lyase</keyword>
<keyword evidence="9 14" id="KW-0686">Riboflavin biosynthesis</keyword>
<comment type="subunit">
    <text evidence="14">Homodimer.</text>
</comment>
<dbReference type="GO" id="GO:0003935">
    <property type="term" value="F:GTP cyclohydrolase II activity"/>
    <property type="evidence" value="ECO:0007669"/>
    <property type="project" value="TreeGrafter"/>
</dbReference>
<feature type="binding site" evidence="14">
    <location>
        <position position="146"/>
    </location>
    <ligand>
        <name>Mg(2+)</name>
        <dbReference type="ChEBI" id="CHEBI:18420"/>
        <label>2</label>
    </ligand>
</feature>
<dbReference type="NCBIfam" id="TIGR00506">
    <property type="entry name" value="ribB"/>
    <property type="match status" value="1"/>
</dbReference>
<dbReference type="Gene3D" id="3.40.50.10990">
    <property type="entry name" value="GTP cyclohydrolase II"/>
    <property type="match status" value="1"/>
</dbReference>
<feature type="binding site" evidence="14">
    <location>
        <position position="31"/>
    </location>
    <ligand>
        <name>Mg(2+)</name>
        <dbReference type="ChEBI" id="CHEBI:18420"/>
        <label>1</label>
    </ligand>
</feature>
<comment type="function">
    <text evidence="3 14">Catalyzes the conversion of D-ribulose 5-phosphate to formate and 3,4-dihydroxy-2-butanone 4-phosphate.</text>
</comment>
<dbReference type="InterPro" id="IPR000422">
    <property type="entry name" value="DHBP_synthase_RibB"/>
</dbReference>
<comment type="similarity">
    <text evidence="5">In the N-terminal section; belongs to the DHBP synthase family.</text>
</comment>